<evidence type="ECO:0000313" key="2">
    <source>
        <dbReference type="Proteomes" id="UP000023762"/>
    </source>
</evidence>
<protein>
    <submittedName>
        <fullName evidence="1">Uncharacterized protein</fullName>
    </submittedName>
</protein>
<proteinExistence type="predicted"/>
<dbReference type="Proteomes" id="UP000023762">
    <property type="component" value="Chromosome"/>
</dbReference>
<keyword evidence="2" id="KW-1185">Reference proteome</keyword>
<reference evidence="1 2" key="1">
    <citation type="submission" date="2014-03" db="EMBL/GenBank/DDBJ databases">
        <title>Sequencing and Comparison of Genomes and Transcriptome Profiles of Human Ehrlichiosis Agents.</title>
        <authorList>
            <person name="Lin M."/>
            <person name="Daugherty S.C."/>
            <person name="Nagaraj S."/>
            <person name="Cheng Z."/>
            <person name="Xiong Q."/>
            <person name="Lin F.-Y."/>
            <person name="Sengamalay N."/>
            <person name="Ott S."/>
            <person name="Godinez A."/>
            <person name="Tallon L.J."/>
            <person name="Sadzewicz L."/>
            <person name="Fraser C.M."/>
            <person name="Dunning Hotopp J.C."/>
            <person name="Rikihisa Y."/>
        </authorList>
    </citation>
    <scope>NUCLEOTIDE SEQUENCE [LARGE SCALE GENOMIC DNA]</scope>
    <source>
        <strain evidence="1 2">HF</strain>
    </source>
</reference>
<sequence length="56" mass="6574">MYLNPVNPLFDTNIPILQLSRCVCIGWQELLFLLFFYHSKLVLCIACSRFLPILEN</sequence>
<dbReference type="AlphaFoldDB" id="X5GKX4"/>
<dbReference type="EMBL" id="CP007474">
    <property type="protein sequence ID" value="AHX05063.1"/>
    <property type="molecule type" value="Genomic_DNA"/>
</dbReference>
<gene>
    <name evidence="1" type="ORF">EHF_0871</name>
</gene>
<dbReference type="STRING" id="391036.EHF_0871"/>
<accession>X5GKX4</accession>
<dbReference type="KEGG" id="ehh:EHF_0871"/>
<organism evidence="1 2">
    <name type="scientific">Ehrlichia japonica</name>
    <dbReference type="NCBI Taxonomy" id="391036"/>
    <lineage>
        <taxon>Bacteria</taxon>
        <taxon>Pseudomonadati</taxon>
        <taxon>Pseudomonadota</taxon>
        <taxon>Alphaproteobacteria</taxon>
        <taxon>Rickettsiales</taxon>
        <taxon>Anaplasmataceae</taxon>
        <taxon>Ehrlichia</taxon>
    </lineage>
</organism>
<name>X5GKX4_9RICK</name>
<dbReference type="HOGENOM" id="CLU_3006979_0_0_5"/>
<evidence type="ECO:0000313" key="1">
    <source>
        <dbReference type="EMBL" id="AHX05063.1"/>
    </source>
</evidence>